<evidence type="ECO:0000256" key="4">
    <source>
        <dbReference type="ARBA" id="ARBA00022692"/>
    </source>
</evidence>
<dbReference type="Pfam" id="PF13715">
    <property type="entry name" value="CarbopepD_reg_2"/>
    <property type="match status" value="1"/>
</dbReference>
<evidence type="ECO:0000256" key="3">
    <source>
        <dbReference type="ARBA" id="ARBA00022452"/>
    </source>
</evidence>
<evidence type="ECO:0000256" key="6">
    <source>
        <dbReference type="ARBA" id="ARBA00023237"/>
    </source>
</evidence>
<evidence type="ECO:0000313" key="9">
    <source>
        <dbReference type="EMBL" id="GAL85064.1"/>
    </source>
</evidence>
<keyword evidence="5 7" id="KW-0472">Membrane</keyword>
<keyword evidence="6 7" id="KW-0998">Cell outer membrane</keyword>
<dbReference type="Gene3D" id="2.60.40.1120">
    <property type="entry name" value="Carboxypeptidase-like, regulatory domain"/>
    <property type="match status" value="1"/>
</dbReference>
<dbReference type="PROSITE" id="PS52016">
    <property type="entry name" value="TONB_DEPENDENT_REC_3"/>
    <property type="match status" value="1"/>
</dbReference>
<dbReference type="eggNOG" id="COG1629">
    <property type="taxonomic scope" value="Bacteria"/>
</dbReference>
<dbReference type="RefSeq" id="WP_052430105.1">
    <property type="nucleotide sequence ID" value="NZ_BBLT01000004.1"/>
</dbReference>
<dbReference type="AlphaFoldDB" id="A0A098LF43"/>
<accession>A0A098LF43</accession>
<keyword evidence="3 7" id="KW-1134">Transmembrane beta strand</keyword>
<evidence type="ECO:0000313" key="10">
    <source>
        <dbReference type="Proteomes" id="UP000030185"/>
    </source>
</evidence>
<dbReference type="SUPFAM" id="SSF56935">
    <property type="entry name" value="Porins"/>
    <property type="match status" value="1"/>
</dbReference>
<dbReference type="NCBIfam" id="TIGR04056">
    <property type="entry name" value="OMP_RagA_SusC"/>
    <property type="match status" value="1"/>
</dbReference>
<dbReference type="OrthoDB" id="9768177at2"/>
<evidence type="ECO:0000256" key="2">
    <source>
        <dbReference type="ARBA" id="ARBA00022448"/>
    </source>
</evidence>
<keyword evidence="9" id="KW-0675">Receptor</keyword>
<comment type="caution">
    <text evidence="9">The sequence shown here is derived from an EMBL/GenBank/DDBJ whole genome shotgun (WGS) entry which is preliminary data.</text>
</comment>
<reference evidence="9 10" key="1">
    <citation type="submission" date="2014-09" db="EMBL/GenBank/DDBJ databases">
        <title>Sporocytophaga myxococcoides PG-01 genome sequencing.</title>
        <authorList>
            <person name="Liu L."/>
            <person name="Gao P.J."/>
            <person name="Chen G.J."/>
            <person name="Wang L.S."/>
        </authorList>
    </citation>
    <scope>NUCLEOTIDE SEQUENCE [LARGE SCALE GENOMIC DNA]</scope>
    <source>
        <strain evidence="9 10">PG-01</strain>
    </source>
</reference>
<evidence type="ECO:0000256" key="7">
    <source>
        <dbReference type="PROSITE-ProRule" id="PRU01360"/>
    </source>
</evidence>
<dbReference type="STRING" id="153721.MYP_2292"/>
<name>A0A098LF43_9BACT</name>
<protein>
    <submittedName>
        <fullName evidence="9">TonB-denpendent receptor</fullName>
    </submittedName>
</protein>
<keyword evidence="10" id="KW-1185">Reference proteome</keyword>
<dbReference type="Gene3D" id="2.170.130.10">
    <property type="entry name" value="TonB-dependent receptor, plug domain"/>
    <property type="match status" value="1"/>
</dbReference>
<dbReference type="FunFam" id="2.170.130.10:FF:000008">
    <property type="entry name" value="SusC/RagA family TonB-linked outer membrane protein"/>
    <property type="match status" value="1"/>
</dbReference>
<dbReference type="InterPro" id="IPR023996">
    <property type="entry name" value="TonB-dep_OMP_SusC/RagA"/>
</dbReference>
<dbReference type="GO" id="GO:0009279">
    <property type="term" value="C:cell outer membrane"/>
    <property type="evidence" value="ECO:0007669"/>
    <property type="project" value="UniProtKB-SubCell"/>
</dbReference>
<sequence>MKKRYTTFKFKYLFIAFSLILIVQGVAVAQTVIKGRVVDDKTSEPAVGAVIQIKGTKEGTITDIDGNYELKTDHSYPFTLVLQYSGYETKEVEVYEAPEEDLNIQLKSRQLLNEVVVVGYGTQKRSDLTGSVATVPVESLKQPVSSVERLLQGSVAGVQVTQSTGQPGGGTSVQIRGNNSITAGTEPLYVIDGFPIYNDNASNDAGVTNGSKINPLSSINTSDIESIDVLKDASATAIYGSRGANGVVIVTTKKGSYNNSSINYDGYAGVQSVVREIPLMNAKEWGALRNDALINSNKSPQYTAAQLDSLGEGTDWQKAAFRQAAIQNHNLSVLTGNDKTRVAISGNYFKQDGVLINTDFERYSGRLNLDHEYSNRLRIGSYITASQISSNVAPQAVVPALLLMSPAVPIYNPDGSFVLRNLFEGVYGNPINTLKNQINETKTGRFLGNVSAEYKIFEGLTFKVLAGADVLNNKQNRYLPSTVYEGSGFGGLAQVGSIFSTNWLNENTINYTRRIRNVHNLNVLAGFTQQESVTKGSVSGSSGYATDAFDYNNQEAGNVTSIRSSGFAPSPSSFASRWALRSFLGRVNYGYREKYLLTVSLRADGSSKFAPGHKWGYFPSAAVAWNASNEDFLSQIKNLGHLKFRLSAGLIGNQQIPSYQSFSQLSYYRYNFGNNTVSGFAPNSIANPNLTWEKTAQYDFGADLGLLKNRIVIAADIYYKKTTDLLLNVPLPSTSGLWNIVVVNGSLSTPNPQVYQNYGAVENKGFELAVSSKNLIGKFQWSTSLVYAVNRNKVLSLGDGIEQIIPNSALPSIAAVGKPIGSFIVYQTDGVIPVGTSPDKALTPAANKNPGGQQYKDINGDGKITQAGDRVIIANQPKFIAGLTNTFSYRNFDLSIFLQTSYGNKLYNQNRATLELGTGYTGASTTLLNRWTPTNTNTDVHSAYQDPAATISDRFIEDASYIRLKNLTFGYTFPEHLVNKAKVKNIRVYISLQNYLTLTKYTGYDPEVSSNGQSAIDQGVDNGAYPNSKTFLGGLSFSF</sequence>
<keyword evidence="4 7" id="KW-0812">Transmembrane</keyword>
<feature type="domain" description="TonB-dependent receptor plug" evidence="8">
    <location>
        <begin position="125"/>
        <end position="247"/>
    </location>
</feature>
<evidence type="ECO:0000259" key="8">
    <source>
        <dbReference type="Pfam" id="PF07715"/>
    </source>
</evidence>
<evidence type="ECO:0000256" key="5">
    <source>
        <dbReference type="ARBA" id="ARBA00023136"/>
    </source>
</evidence>
<gene>
    <name evidence="9" type="ORF">MYP_2292</name>
</gene>
<dbReference type="InterPro" id="IPR008969">
    <property type="entry name" value="CarboxyPept-like_regulatory"/>
</dbReference>
<dbReference type="EMBL" id="BBLT01000004">
    <property type="protein sequence ID" value="GAL85064.1"/>
    <property type="molecule type" value="Genomic_DNA"/>
</dbReference>
<dbReference type="Gene3D" id="2.40.170.20">
    <property type="entry name" value="TonB-dependent receptor, beta-barrel domain"/>
    <property type="match status" value="1"/>
</dbReference>
<dbReference type="Pfam" id="PF07715">
    <property type="entry name" value="Plug"/>
    <property type="match status" value="1"/>
</dbReference>
<dbReference type="NCBIfam" id="TIGR04057">
    <property type="entry name" value="SusC_RagA_signa"/>
    <property type="match status" value="1"/>
</dbReference>
<comment type="subcellular location">
    <subcellularLocation>
        <location evidence="1 7">Cell outer membrane</location>
        <topology evidence="1 7">Multi-pass membrane protein</topology>
    </subcellularLocation>
</comment>
<dbReference type="InterPro" id="IPR023997">
    <property type="entry name" value="TonB-dep_OMP_SusC/RagA_CS"/>
</dbReference>
<evidence type="ECO:0000256" key="1">
    <source>
        <dbReference type="ARBA" id="ARBA00004571"/>
    </source>
</evidence>
<dbReference type="InterPro" id="IPR039426">
    <property type="entry name" value="TonB-dep_rcpt-like"/>
</dbReference>
<dbReference type="SUPFAM" id="SSF49464">
    <property type="entry name" value="Carboxypeptidase regulatory domain-like"/>
    <property type="match status" value="1"/>
</dbReference>
<dbReference type="InterPro" id="IPR012910">
    <property type="entry name" value="Plug_dom"/>
</dbReference>
<comment type="similarity">
    <text evidence="7">Belongs to the TonB-dependent receptor family.</text>
</comment>
<dbReference type="InterPro" id="IPR036942">
    <property type="entry name" value="Beta-barrel_TonB_sf"/>
</dbReference>
<organism evidence="9 10">
    <name type="scientific">Sporocytophaga myxococcoides</name>
    <dbReference type="NCBI Taxonomy" id="153721"/>
    <lineage>
        <taxon>Bacteria</taxon>
        <taxon>Pseudomonadati</taxon>
        <taxon>Bacteroidota</taxon>
        <taxon>Cytophagia</taxon>
        <taxon>Cytophagales</taxon>
        <taxon>Cytophagaceae</taxon>
        <taxon>Sporocytophaga</taxon>
    </lineage>
</organism>
<dbReference type="Proteomes" id="UP000030185">
    <property type="component" value="Unassembled WGS sequence"/>
</dbReference>
<proteinExistence type="inferred from homology"/>
<keyword evidence="2 7" id="KW-0813">Transport</keyword>
<dbReference type="InterPro" id="IPR037066">
    <property type="entry name" value="Plug_dom_sf"/>
</dbReference>